<accession>A0A5B7GKS9</accession>
<evidence type="ECO:0000313" key="2">
    <source>
        <dbReference type="Proteomes" id="UP000324222"/>
    </source>
</evidence>
<keyword evidence="2" id="KW-1185">Reference proteome</keyword>
<protein>
    <submittedName>
        <fullName evidence="1">Uncharacterized protein</fullName>
    </submittedName>
</protein>
<reference evidence="1 2" key="1">
    <citation type="submission" date="2019-05" db="EMBL/GenBank/DDBJ databases">
        <title>Another draft genome of Portunus trituberculatus and its Hox gene families provides insights of decapod evolution.</title>
        <authorList>
            <person name="Jeong J.-H."/>
            <person name="Song I."/>
            <person name="Kim S."/>
            <person name="Choi T."/>
            <person name="Kim D."/>
            <person name="Ryu S."/>
            <person name="Kim W."/>
        </authorList>
    </citation>
    <scope>NUCLEOTIDE SEQUENCE [LARGE SCALE GENOMIC DNA]</scope>
    <source>
        <tissue evidence="1">Muscle</tissue>
    </source>
</reference>
<dbReference type="EMBL" id="VSRR010015412">
    <property type="protein sequence ID" value="MPC58139.1"/>
    <property type="molecule type" value="Genomic_DNA"/>
</dbReference>
<proteinExistence type="predicted"/>
<comment type="caution">
    <text evidence="1">The sequence shown here is derived from an EMBL/GenBank/DDBJ whole genome shotgun (WGS) entry which is preliminary data.</text>
</comment>
<dbReference type="Proteomes" id="UP000324222">
    <property type="component" value="Unassembled WGS sequence"/>
</dbReference>
<evidence type="ECO:0000313" key="1">
    <source>
        <dbReference type="EMBL" id="MPC58139.1"/>
    </source>
</evidence>
<dbReference type="AlphaFoldDB" id="A0A5B7GKS9"/>
<dbReference type="OrthoDB" id="6374855at2759"/>
<gene>
    <name evidence="1" type="ORF">E2C01_052134</name>
</gene>
<name>A0A5B7GKS9_PORTR</name>
<sequence>MLKKRHIKRKELMRKMNIMRKHKFQKQPSPGCSEGNGDELEMLRRNNSSLAKALSDQKIETNNWYTEAITLRGELLELREKQAREPVIMNVENVFGEIEKQVKEYYESIEVDFNSALDRLVKVVEKLTKVKQLVLGSRTTLQNSTHEISNIFPRTSGSRVTLSSSGVNTAPRQRAVPPMVGGHVLQPVMVPLAKLKIDWNDRKRNHFLGKIQFNRSSQELCAW</sequence>
<organism evidence="1 2">
    <name type="scientific">Portunus trituberculatus</name>
    <name type="common">Swimming crab</name>
    <name type="synonym">Neptunus trituberculatus</name>
    <dbReference type="NCBI Taxonomy" id="210409"/>
    <lineage>
        <taxon>Eukaryota</taxon>
        <taxon>Metazoa</taxon>
        <taxon>Ecdysozoa</taxon>
        <taxon>Arthropoda</taxon>
        <taxon>Crustacea</taxon>
        <taxon>Multicrustacea</taxon>
        <taxon>Malacostraca</taxon>
        <taxon>Eumalacostraca</taxon>
        <taxon>Eucarida</taxon>
        <taxon>Decapoda</taxon>
        <taxon>Pleocyemata</taxon>
        <taxon>Brachyura</taxon>
        <taxon>Eubrachyura</taxon>
        <taxon>Portunoidea</taxon>
        <taxon>Portunidae</taxon>
        <taxon>Portuninae</taxon>
        <taxon>Portunus</taxon>
    </lineage>
</organism>